<keyword evidence="2" id="KW-1185">Reference proteome</keyword>
<protein>
    <submittedName>
        <fullName evidence="3">PDZ domain-containing protein</fullName>
    </submittedName>
</protein>
<gene>
    <name evidence="1" type="ORF">MCOS_LOCUS6526</name>
</gene>
<organism evidence="3">
    <name type="scientific">Mesocestoides corti</name>
    <name type="common">Flatworm</name>
    <dbReference type="NCBI Taxonomy" id="53468"/>
    <lineage>
        <taxon>Eukaryota</taxon>
        <taxon>Metazoa</taxon>
        <taxon>Spiralia</taxon>
        <taxon>Lophotrochozoa</taxon>
        <taxon>Platyhelminthes</taxon>
        <taxon>Cestoda</taxon>
        <taxon>Eucestoda</taxon>
        <taxon>Cyclophyllidea</taxon>
        <taxon>Mesocestoididae</taxon>
        <taxon>Mesocestoides</taxon>
    </lineage>
</organism>
<name>A0A0R3UGX7_MESCO</name>
<reference evidence="3" key="1">
    <citation type="submission" date="2017-02" db="UniProtKB">
        <authorList>
            <consortium name="WormBaseParasite"/>
        </authorList>
    </citation>
    <scope>IDENTIFICATION</scope>
</reference>
<proteinExistence type="predicted"/>
<dbReference type="EMBL" id="UXSR01005269">
    <property type="protein sequence ID" value="VDD80523.1"/>
    <property type="molecule type" value="Genomic_DNA"/>
</dbReference>
<dbReference type="Proteomes" id="UP000267029">
    <property type="component" value="Unassembled WGS sequence"/>
</dbReference>
<accession>A0A0R3UGX7</accession>
<sequence>MEIQATQTNTDRSRFRAYDLPATTTTLASSCIVLRAARGTESSDKLRVGETEGEENAEEMRKIQPNGWVGGVGVGVGVEGQLAFCTLRKDD</sequence>
<dbReference type="AlphaFoldDB" id="A0A0R3UGX7"/>
<reference evidence="1 2" key="2">
    <citation type="submission" date="2018-10" db="EMBL/GenBank/DDBJ databases">
        <authorList>
            <consortium name="Pathogen Informatics"/>
        </authorList>
    </citation>
    <scope>NUCLEOTIDE SEQUENCE [LARGE SCALE GENOMIC DNA]</scope>
</reference>
<evidence type="ECO:0000313" key="1">
    <source>
        <dbReference type="EMBL" id="VDD80523.1"/>
    </source>
</evidence>
<evidence type="ECO:0000313" key="3">
    <source>
        <dbReference type="WBParaSite" id="MCOS_0000652501-mRNA-1"/>
    </source>
</evidence>
<dbReference type="WBParaSite" id="MCOS_0000652501-mRNA-1">
    <property type="protein sequence ID" value="MCOS_0000652501-mRNA-1"/>
    <property type="gene ID" value="MCOS_0000652501"/>
</dbReference>
<evidence type="ECO:0000313" key="2">
    <source>
        <dbReference type="Proteomes" id="UP000267029"/>
    </source>
</evidence>